<proteinExistence type="predicted"/>
<dbReference type="RefSeq" id="WP_379935049.1">
    <property type="nucleotide sequence ID" value="NZ_JBHTHY010000011.1"/>
</dbReference>
<feature type="domain" description="Xylose isomerase-like TIM barrel" evidence="2">
    <location>
        <begin position="75"/>
        <end position="282"/>
    </location>
</feature>
<dbReference type="InterPro" id="IPR013022">
    <property type="entry name" value="Xyl_isomerase-like_TIM-brl"/>
</dbReference>
<dbReference type="InterPro" id="IPR050312">
    <property type="entry name" value="IolE/XylAMocC-like"/>
</dbReference>
<keyword evidence="3" id="KW-0413">Isomerase</keyword>
<organism evidence="3 4">
    <name type="scientific">Maribacter chungangensis</name>
    <dbReference type="NCBI Taxonomy" id="1069117"/>
    <lineage>
        <taxon>Bacteria</taxon>
        <taxon>Pseudomonadati</taxon>
        <taxon>Bacteroidota</taxon>
        <taxon>Flavobacteriia</taxon>
        <taxon>Flavobacteriales</taxon>
        <taxon>Flavobacteriaceae</taxon>
        <taxon>Maribacter</taxon>
    </lineage>
</organism>
<dbReference type="Gene3D" id="3.20.20.150">
    <property type="entry name" value="Divalent-metal-dependent TIM barrel enzymes"/>
    <property type="match status" value="1"/>
</dbReference>
<dbReference type="EMBL" id="JBHTHY010000011">
    <property type="protein sequence ID" value="MFD0798341.1"/>
    <property type="molecule type" value="Genomic_DNA"/>
</dbReference>
<dbReference type="GO" id="GO:0016853">
    <property type="term" value="F:isomerase activity"/>
    <property type="evidence" value="ECO:0007669"/>
    <property type="project" value="UniProtKB-KW"/>
</dbReference>
<feature type="chain" id="PRO_5047029898" evidence="1">
    <location>
        <begin position="29"/>
        <end position="316"/>
    </location>
</feature>
<evidence type="ECO:0000259" key="2">
    <source>
        <dbReference type="Pfam" id="PF01261"/>
    </source>
</evidence>
<dbReference type="Proteomes" id="UP001597012">
    <property type="component" value="Unassembled WGS sequence"/>
</dbReference>
<comment type="caution">
    <text evidence="3">The sequence shown here is derived from an EMBL/GenBank/DDBJ whole genome shotgun (WGS) entry which is preliminary data.</text>
</comment>
<reference evidence="4" key="1">
    <citation type="journal article" date="2019" name="Int. J. Syst. Evol. Microbiol.">
        <title>The Global Catalogue of Microorganisms (GCM) 10K type strain sequencing project: providing services to taxonomists for standard genome sequencing and annotation.</title>
        <authorList>
            <consortium name="The Broad Institute Genomics Platform"/>
            <consortium name="The Broad Institute Genome Sequencing Center for Infectious Disease"/>
            <person name="Wu L."/>
            <person name="Ma J."/>
        </authorList>
    </citation>
    <scope>NUCLEOTIDE SEQUENCE [LARGE SCALE GENOMIC DNA]</scope>
    <source>
        <strain evidence="4">CCUG 61948</strain>
    </source>
</reference>
<feature type="signal peptide" evidence="1">
    <location>
        <begin position="1"/>
        <end position="28"/>
    </location>
</feature>
<keyword evidence="4" id="KW-1185">Reference proteome</keyword>
<dbReference type="PANTHER" id="PTHR12110">
    <property type="entry name" value="HYDROXYPYRUVATE ISOMERASE"/>
    <property type="match status" value="1"/>
</dbReference>
<name>A0ABW3B4T5_9FLAO</name>
<dbReference type="SUPFAM" id="SSF51658">
    <property type="entry name" value="Xylose isomerase-like"/>
    <property type="match status" value="1"/>
</dbReference>
<dbReference type="PROSITE" id="PS51257">
    <property type="entry name" value="PROKAR_LIPOPROTEIN"/>
    <property type="match status" value="1"/>
</dbReference>
<evidence type="ECO:0000313" key="3">
    <source>
        <dbReference type="EMBL" id="MFD0798341.1"/>
    </source>
</evidence>
<keyword evidence="1" id="KW-0732">Signal</keyword>
<gene>
    <name evidence="3" type="ORF">ACFQZJ_12790</name>
</gene>
<dbReference type="PANTHER" id="PTHR12110:SF41">
    <property type="entry name" value="INOSOSE DEHYDRATASE"/>
    <property type="match status" value="1"/>
</dbReference>
<dbReference type="Pfam" id="PF01261">
    <property type="entry name" value="AP_endonuc_2"/>
    <property type="match status" value="1"/>
</dbReference>
<sequence length="316" mass="34877">MKKLKTLLPCTSAVLLFLLLGTVSCKDAAKKDTTVTTPEATTSDDAVTNTTTGNFGGLALYTVRDAMGADAKETLKAVSDAGYRYIEAAGYDSGMFYNMKPAEFRAYLQELDLTPVSTHQGSVTLENADAMMADVKAAGFEYFVIPVPPMGLFKFDRDTRQMSMTGGAKNLAEILDTLGAKAKEAGLQLLYHNHDFEFIKDADGIVPIDYLLENCDPELVNFQMDLYWVTKAGADPLAYFDTYPGRFKIWHVKDMDEQGRFAPVGKGSIDFKNILAEKEKSGMLYYMVEQDMTFDGLEPLEAIKISHKGLSEIGFD</sequence>
<evidence type="ECO:0000313" key="4">
    <source>
        <dbReference type="Proteomes" id="UP001597012"/>
    </source>
</evidence>
<accession>A0ABW3B4T5</accession>
<dbReference type="InterPro" id="IPR036237">
    <property type="entry name" value="Xyl_isomerase-like_sf"/>
</dbReference>
<protein>
    <submittedName>
        <fullName evidence="3">Sugar phosphate isomerase/epimerase family protein</fullName>
    </submittedName>
</protein>
<evidence type="ECO:0000256" key="1">
    <source>
        <dbReference type="SAM" id="SignalP"/>
    </source>
</evidence>